<dbReference type="PANTHER" id="PTHR42745">
    <property type="match status" value="1"/>
</dbReference>
<dbReference type="InterPro" id="IPR035474">
    <property type="entry name" value="SIS_Kpsf"/>
</dbReference>
<proteinExistence type="inferred from homology"/>
<dbReference type="EMBL" id="FOMS01000014">
    <property type="protein sequence ID" value="SFE72361.1"/>
    <property type="molecule type" value="Genomic_DNA"/>
</dbReference>
<dbReference type="PROSITE" id="PS51371">
    <property type="entry name" value="CBS"/>
    <property type="match status" value="2"/>
</dbReference>
<accession>A0A1I2CVN1</accession>
<organism evidence="7 8">
    <name type="scientific">Roseivivax sediminis</name>
    <dbReference type="NCBI Taxonomy" id="936889"/>
    <lineage>
        <taxon>Bacteria</taxon>
        <taxon>Pseudomonadati</taxon>
        <taxon>Pseudomonadota</taxon>
        <taxon>Alphaproteobacteria</taxon>
        <taxon>Rhodobacterales</taxon>
        <taxon>Roseobacteraceae</taxon>
        <taxon>Roseivivax</taxon>
    </lineage>
</organism>
<evidence type="ECO:0000259" key="5">
    <source>
        <dbReference type="PROSITE" id="PS51371"/>
    </source>
</evidence>
<evidence type="ECO:0000256" key="2">
    <source>
        <dbReference type="ARBA" id="ARBA00022737"/>
    </source>
</evidence>
<dbReference type="InterPro" id="IPR001347">
    <property type="entry name" value="SIS_dom"/>
</dbReference>
<dbReference type="RefSeq" id="WP_394349845.1">
    <property type="nucleotide sequence ID" value="NZ_FOMS01000014.1"/>
</dbReference>
<dbReference type="PANTHER" id="PTHR42745:SF1">
    <property type="entry name" value="ARABINOSE 5-PHOSPHATE ISOMERASE KDSD"/>
    <property type="match status" value="1"/>
</dbReference>
<dbReference type="CDD" id="cd04604">
    <property type="entry name" value="CBS_pair_SIS_assoc"/>
    <property type="match status" value="1"/>
</dbReference>
<dbReference type="Gene3D" id="3.10.580.10">
    <property type="entry name" value="CBS-domain"/>
    <property type="match status" value="1"/>
</dbReference>
<keyword evidence="8" id="KW-1185">Reference proteome</keyword>
<dbReference type="InterPro" id="IPR000644">
    <property type="entry name" value="CBS_dom"/>
</dbReference>
<dbReference type="Pfam" id="PF01380">
    <property type="entry name" value="SIS"/>
    <property type="match status" value="1"/>
</dbReference>
<reference evidence="7 8" key="1">
    <citation type="submission" date="2016-10" db="EMBL/GenBank/DDBJ databases">
        <authorList>
            <person name="Varghese N."/>
            <person name="Submissions S."/>
        </authorList>
    </citation>
    <scope>NUCLEOTIDE SEQUENCE [LARGE SCALE GENOMIC DNA]</scope>
    <source>
        <strain evidence="8">YIM D21,KCTC 23444,ACCC 10710</strain>
    </source>
</reference>
<dbReference type="InterPro" id="IPR050986">
    <property type="entry name" value="GutQ/KpsF_isomerases"/>
</dbReference>
<dbReference type="GO" id="GO:0005975">
    <property type="term" value="P:carbohydrate metabolic process"/>
    <property type="evidence" value="ECO:0007669"/>
    <property type="project" value="InterPro"/>
</dbReference>
<dbReference type="SUPFAM" id="SSF53697">
    <property type="entry name" value="SIS domain"/>
    <property type="match status" value="1"/>
</dbReference>
<dbReference type="SMART" id="SM00116">
    <property type="entry name" value="CBS"/>
    <property type="match status" value="2"/>
</dbReference>
<dbReference type="InterPro" id="IPR046348">
    <property type="entry name" value="SIS_dom_sf"/>
</dbReference>
<evidence type="ECO:0000256" key="4">
    <source>
        <dbReference type="PROSITE-ProRule" id="PRU00703"/>
    </source>
</evidence>
<evidence type="ECO:0000313" key="8">
    <source>
        <dbReference type="Proteomes" id="UP000325289"/>
    </source>
</evidence>
<dbReference type="Gene3D" id="3.40.50.300">
    <property type="entry name" value="P-loop containing nucleotide triphosphate hydrolases"/>
    <property type="match status" value="1"/>
</dbReference>
<feature type="domain" description="CBS" evidence="5">
    <location>
        <begin position="350"/>
        <end position="403"/>
    </location>
</feature>
<keyword evidence="2" id="KW-0677">Repeat</keyword>
<dbReference type="PROSITE" id="PS51464">
    <property type="entry name" value="SIS"/>
    <property type="match status" value="1"/>
</dbReference>
<gene>
    <name evidence="7" type="ORF">SAMN04515678_114105</name>
</gene>
<feature type="domain" description="CBS" evidence="5">
    <location>
        <begin position="288"/>
        <end position="345"/>
    </location>
</feature>
<dbReference type="Proteomes" id="UP000325289">
    <property type="component" value="Unassembled WGS sequence"/>
</dbReference>
<dbReference type="FunFam" id="3.40.50.10490:FF:000011">
    <property type="entry name" value="Arabinose 5-phosphate isomerase"/>
    <property type="match status" value="1"/>
</dbReference>
<dbReference type="InterPro" id="IPR027417">
    <property type="entry name" value="P-loop_NTPase"/>
</dbReference>
<evidence type="ECO:0000313" key="7">
    <source>
        <dbReference type="EMBL" id="SFE72361.1"/>
    </source>
</evidence>
<dbReference type="InterPro" id="IPR004800">
    <property type="entry name" value="KdsD/KpsF-type"/>
</dbReference>
<dbReference type="InterPro" id="IPR046342">
    <property type="entry name" value="CBS_dom_sf"/>
</dbReference>
<dbReference type="GO" id="GO:1901135">
    <property type="term" value="P:carbohydrate derivative metabolic process"/>
    <property type="evidence" value="ECO:0007669"/>
    <property type="project" value="InterPro"/>
</dbReference>
<evidence type="ECO:0000259" key="6">
    <source>
        <dbReference type="PROSITE" id="PS51464"/>
    </source>
</evidence>
<dbReference type="AlphaFoldDB" id="A0A1I2CVN1"/>
<keyword evidence="7" id="KW-0413">Isomerase</keyword>
<dbReference type="SUPFAM" id="SSF54631">
    <property type="entry name" value="CBS-domain pair"/>
    <property type="match status" value="1"/>
</dbReference>
<comment type="similarity">
    <text evidence="1">Belongs to the SIS family. GutQ/KpsF subfamily.</text>
</comment>
<sequence>MIRELRESYDQIVIDTPPILLLPDARIIAQYVDAIAVALRQLHGLKLVLLQQLMGGAVVVSRADRTKHLKRRSFDMGDLGSSPTVQTATDDLAHMQQVLMTEARALDKMGQELGDNHLKAIDLLFAAKGRIIISGVGKSGHIGCKIAATFASTGTPAQFVHPTEASHGDLGMVTEQDVCLVISNSGETKELADIVTHCGRFSIPLIAITSRRGSTLDVESDVTLLLPDAPEACSIGVAPTTSTTATLAMGDALAVALMHRRGFKREDFQVLHPGGKLGSQLKRVEALMHSGDAIPTVRPDAAMGEVLIEMTSKGFGMAGVIEDGKLIGVVTDGDLRRNLSDLMARSAGEVATLGPKTVQRDILASEALNIMNTSKISALFVLDVTGAVVGVLHIHDLLRAGVA</sequence>
<feature type="domain" description="SIS" evidence="6">
    <location>
        <begin position="120"/>
        <end position="263"/>
    </location>
</feature>
<evidence type="ECO:0000256" key="1">
    <source>
        <dbReference type="ARBA" id="ARBA00008165"/>
    </source>
</evidence>
<dbReference type="GO" id="GO:0097367">
    <property type="term" value="F:carbohydrate derivative binding"/>
    <property type="evidence" value="ECO:0007669"/>
    <property type="project" value="InterPro"/>
</dbReference>
<keyword evidence="3 4" id="KW-0129">CBS domain</keyword>
<dbReference type="Pfam" id="PF00571">
    <property type="entry name" value="CBS"/>
    <property type="match status" value="2"/>
</dbReference>
<dbReference type="NCBIfam" id="TIGR00393">
    <property type="entry name" value="kpsF"/>
    <property type="match status" value="1"/>
</dbReference>
<dbReference type="Gene3D" id="3.40.50.10490">
    <property type="entry name" value="Glucose-6-phosphate isomerase like protein, domain 1"/>
    <property type="match status" value="1"/>
</dbReference>
<dbReference type="GO" id="GO:0019146">
    <property type="term" value="F:arabinose-5-phosphate isomerase activity"/>
    <property type="evidence" value="ECO:0007669"/>
    <property type="project" value="UniProtKB-ARBA"/>
</dbReference>
<protein>
    <submittedName>
        <fullName evidence="7">Arabinose-5-phosphate isomerase</fullName>
    </submittedName>
</protein>
<dbReference type="CDD" id="cd05014">
    <property type="entry name" value="SIS_Kpsf"/>
    <property type="match status" value="1"/>
</dbReference>
<evidence type="ECO:0000256" key="3">
    <source>
        <dbReference type="ARBA" id="ARBA00023122"/>
    </source>
</evidence>
<name>A0A1I2CVN1_9RHOB</name>